<evidence type="ECO:0000256" key="1">
    <source>
        <dbReference type="SAM" id="SignalP"/>
    </source>
</evidence>
<gene>
    <name evidence="2" type="ORF">COCMIDRAFT_30290</name>
</gene>
<dbReference type="GeneID" id="19121655"/>
<dbReference type="KEGG" id="bor:COCMIDRAFT_30290"/>
<accession>W6YTH6</accession>
<reference evidence="2 3" key="1">
    <citation type="journal article" date="2013" name="PLoS Genet.">
        <title>Comparative genome structure, secondary metabolite, and effector coding capacity across Cochliobolus pathogens.</title>
        <authorList>
            <person name="Condon B.J."/>
            <person name="Leng Y."/>
            <person name="Wu D."/>
            <person name="Bushley K.E."/>
            <person name="Ohm R.A."/>
            <person name="Otillar R."/>
            <person name="Martin J."/>
            <person name="Schackwitz W."/>
            <person name="Grimwood J."/>
            <person name="MohdZainudin N."/>
            <person name="Xue C."/>
            <person name="Wang R."/>
            <person name="Manning V.A."/>
            <person name="Dhillon B."/>
            <person name="Tu Z.J."/>
            <person name="Steffenson B.J."/>
            <person name="Salamov A."/>
            <person name="Sun H."/>
            <person name="Lowry S."/>
            <person name="LaButti K."/>
            <person name="Han J."/>
            <person name="Copeland A."/>
            <person name="Lindquist E."/>
            <person name="Barry K."/>
            <person name="Schmutz J."/>
            <person name="Baker S.E."/>
            <person name="Ciuffetti L.M."/>
            <person name="Grigoriev I.V."/>
            <person name="Zhong S."/>
            <person name="Turgeon B.G."/>
        </authorList>
    </citation>
    <scope>NUCLEOTIDE SEQUENCE [LARGE SCALE GENOMIC DNA]</scope>
    <source>
        <strain evidence="2 3">ATCC 44560</strain>
    </source>
</reference>
<evidence type="ECO:0008006" key="4">
    <source>
        <dbReference type="Google" id="ProtNLM"/>
    </source>
</evidence>
<keyword evidence="3" id="KW-1185">Reference proteome</keyword>
<sequence length="160" mass="16993">MSMSMSMSMSICCLLHSASPATPKVAAATACVSAALPIARYSPPVSSVHVLHAKRPDGFKHLFSALGSLPAPATATATAAAAATATSTVLARVSQHAYCCCCCCCCYYYCYNMLLDKPFSQMPIPKPHVAQQTNATLLCLQSPAFTLEPYFFIATHTHTH</sequence>
<organism evidence="2 3">
    <name type="scientific">Bipolaris oryzae ATCC 44560</name>
    <dbReference type="NCBI Taxonomy" id="930090"/>
    <lineage>
        <taxon>Eukaryota</taxon>
        <taxon>Fungi</taxon>
        <taxon>Dikarya</taxon>
        <taxon>Ascomycota</taxon>
        <taxon>Pezizomycotina</taxon>
        <taxon>Dothideomycetes</taxon>
        <taxon>Pleosporomycetidae</taxon>
        <taxon>Pleosporales</taxon>
        <taxon>Pleosporineae</taxon>
        <taxon>Pleosporaceae</taxon>
        <taxon>Bipolaris</taxon>
    </lineage>
</organism>
<feature type="chain" id="PRO_5004889216" description="Secreted protein" evidence="1">
    <location>
        <begin position="21"/>
        <end position="160"/>
    </location>
</feature>
<protein>
    <recommendedName>
        <fullName evidence="4">Secreted protein</fullName>
    </recommendedName>
</protein>
<dbReference type="AlphaFoldDB" id="W6YTH6"/>
<evidence type="ECO:0000313" key="2">
    <source>
        <dbReference type="EMBL" id="EUC40843.1"/>
    </source>
</evidence>
<evidence type="ECO:0000313" key="3">
    <source>
        <dbReference type="Proteomes" id="UP000054032"/>
    </source>
</evidence>
<dbReference type="RefSeq" id="XP_007692642.1">
    <property type="nucleotide sequence ID" value="XM_007694452.1"/>
</dbReference>
<proteinExistence type="predicted"/>
<name>W6YTH6_COCMI</name>
<dbReference type="EMBL" id="KI964136">
    <property type="protein sequence ID" value="EUC40843.1"/>
    <property type="molecule type" value="Genomic_DNA"/>
</dbReference>
<keyword evidence="1" id="KW-0732">Signal</keyword>
<dbReference type="HOGENOM" id="CLU_1651846_0_0_1"/>
<dbReference type="Proteomes" id="UP000054032">
    <property type="component" value="Unassembled WGS sequence"/>
</dbReference>
<feature type="signal peptide" evidence="1">
    <location>
        <begin position="1"/>
        <end position="20"/>
    </location>
</feature>